<dbReference type="PROSITE" id="PS51257">
    <property type="entry name" value="PROKAR_LIPOPROTEIN"/>
    <property type="match status" value="1"/>
</dbReference>
<protein>
    <submittedName>
        <fullName evidence="3">Rhodanese</fullName>
    </submittedName>
</protein>
<dbReference type="GO" id="GO:0004792">
    <property type="term" value="F:thiosulfate-cyanide sulfurtransferase activity"/>
    <property type="evidence" value="ECO:0007669"/>
    <property type="project" value="InterPro"/>
</dbReference>
<dbReference type="InterPro" id="IPR036873">
    <property type="entry name" value="Rhodanese-like_dom_sf"/>
</dbReference>
<dbReference type="RefSeq" id="WP_065540577.1">
    <property type="nucleotide sequence ID" value="NZ_CP015405.2"/>
</dbReference>
<dbReference type="AlphaFoldDB" id="A0A1C7I419"/>
<dbReference type="PANTHER" id="PTHR43031">
    <property type="entry name" value="FAD-DEPENDENT OXIDOREDUCTASE"/>
    <property type="match status" value="1"/>
</dbReference>
<dbReference type="InterPro" id="IPR001307">
    <property type="entry name" value="Thiosulphate_STrfase_CS"/>
</dbReference>
<accession>A0A1C7I419</accession>
<dbReference type="Proteomes" id="UP000092574">
    <property type="component" value="Chromosome"/>
</dbReference>
<feature type="domain" description="Rhodanese" evidence="2">
    <location>
        <begin position="59"/>
        <end position="145"/>
    </location>
</feature>
<dbReference type="KEGG" id="byl:A4V09_00245"/>
<keyword evidence="4" id="KW-1185">Reference proteome</keyword>
<dbReference type="SUPFAM" id="SSF52821">
    <property type="entry name" value="Rhodanese/Cell cycle control phosphatase"/>
    <property type="match status" value="1"/>
</dbReference>
<evidence type="ECO:0000256" key="1">
    <source>
        <dbReference type="SAM" id="SignalP"/>
    </source>
</evidence>
<proteinExistence type="predicted"/>
<reference evidence="3" key="1">
    <citation type="submission" date="2017-04" db="EMBL/GenBank/DDBJ databases">
        <title>Complete Genome Sequences of Twelve Strains of a Stable Defined Moderately Diverse Mouse Microbiota 2 (sDMDMm2).</title>
        <authorList>
            <person name="Uchimura Y."/>
            <person name="Wyss M."/>
            <person name="Brugiroux S."/>
            <person name="Limenitakis J.P."/>
            <person name="Stecher B."/>
            <person name="McCoy K.D."/>
            <person name="Macpherson A.J."/>
        </authorList>
    </citation>
    <scope>NUCLEOTIDE SEQUENCE</scope>
    <source>
        <strain evidence="3">YL58</strain>
    </source>
</reference>
<dbReference type="SMART" id="SM00450">
    <property type="entry name" value="RHOD"/>
    <property type="match status" value="1"/>
</dbReference>
<name>A0A1C7I419_9FIRM</name>
<dbReference type="PROSITE" id="PS00380">
    <property type="entry name" value="RHODANESE_1"/>
    <property type="match status" value="1"/>
</dbReference>
<evidence type="ECO:0000259" key="2">
    <source>
        <dbReference type="PROSITE" id="PS50206"/>
    </source>
</evidence>
<dbReference type="EMBL" id="CP015405">
    <property type="protein sequence ID" value="ANU74341.1"/>
    <property type="molecule type" value="Genomic_DNA"/>
</dbReference>
<dbReference type="Pfam" id="PF00581">
    <property type="entry name" value="Rhodanese"/>
    <property type="match status" value="1"/>
</dbReference>
<dbReference type="Gene3D" id="3.40.250.10">
    <property type="entry name" value="Rhodanese-like domain"/>
    <property type="match status" value="1"/>
</dbReference>
<evidence type="ECO:0000313" key="4">
    <source>
        <dbReference type="Proteomes" id="UP000092574"/>
    </source>
</evidence>
<sequence>MKKKKQWLLTVIAAGIMAAALSACGQDKTRQDTKSAQEDTMKTEYKKITAEEAKERMDKDDKIIILDVRTEEEYQEGHIPGAVVIPNETISSEPLKELPDLDQEILVYCRSGNRSAQAAKKLIEAGYTRVYDFGGITDWHYDTEK</sequence>
<dbReference type="OrthoDB" id="9800872at2"/>
<feature type="signal peptide" evidence="1">
    <location>
        <begin position="1"/>
        <end position="25"/>
    </location>
</feature>
<dbReference type="InterPro" id="IPR001763">
    <property type="entry name" value="Rhodanese-like_dom"/>
</dbReference>
<organism evidence="3 4">
    <name type="scientific">Blautia pseudococcoides</name>
    <dbReference type="NCBI Taxonomy" id="1796616"/>
    <lineage>
        <taxon>Bacteria</taxon>
        <taxon>Bacillati</taxon>
        <taxon>Bacillota</taxon>
        <taxon>Clostridia</taxon>
        <taxon>Lachnospirales</taxon>
        <taxon>Lachnospiraceae</taxon>
        <taxon>Blautia</taxon>
    </lineage>
</organism>
<dbReference type="CDD" id="cd00158">
    <property type="entry name" value="RHOD"/>
    <property type="match status" value="1"/>
</dbReference>
<dbReference type="STRING" id="1796616.A4V09_00245"/>
<dbReference type="InterPro" id="IPR050229">
    <property type="entry name" value="GlpE_sulfurtransferase"/>
</dbReference>
<evidence type="ECO:0000313" key="3">
    <source>
        <dbReference type="EMBL" id="ANU74341.1"/>
    </source>
</evidence>
<feature type="chain" id="PRO_5008887786" evidence="1">
    <location>
        <begin position="26"/>
        <end position="145"/>
    </location>
</feature>
<gene>
    <name evidence="3" type="ORF">A4V09_00245</name>
</gene>
<dbReference type="PANTHER" id="PTHR43031:SF1">
    <property type="entry name" value="PYRIDINE NUCLEOTIDE-DISULPHIDE OXIDOREDUCTASE"/>
    <property type="match status" value="1"/>
</dbReference>
<dbReference type="PROSITE" id="PS50206">
    <property type="entry name" value="RHODANESE_3"/>
    <property type="match status" value="1"/>
</dbReference>
<keyword evidence="1" id="KW-0732">Signal</keyword>